<dbReference type="EMBL" id="CP073344">
    <property type="protein sequence ID" value="UTW03666.1"/>
    <property type="molecule type" value="Genomic_DNA"/>
</dbReference>
<dbReference type="PANTHER" id="PTHR47199">
    <property type="entry name" value="PHOTOSYSTEM II STABILITY/ASSEMBLY FACTOR HCF136, CHLOROPLASTIC"/>
    <property type="match status" value="1"/>
</dbReference>
<feature type="domain" description="Photosynthesis system II assembly factor Ycf48/Hcf136-like" evidence="3">
    <location>
        <begin position="52"/>
        <end position="120"/>
    </location>
</feature>
<evidence type="ECO:0000256" key="2">
    <source>
        <dbReference type="ARBA" id="ARBA00023276"/>
    </source>
</evidence>
<dbReference type="InterPro" id="IPR028203">
    <property type="entry name" value="PSII_CF48-like_dom"/>
</dbReference>
<feature type="domain" description="Photosynthesis system II assembly factor Ycf48/Hcf136-like" evidence="3">
    <location>
        <begin position="156"/>
        <end position="236"/>
    </location>
</feature>
<accession>A0ABY5GXS3</accession>
<dbReference type="SUPFAM" id="SSF50939">
    <property type="entry name" value="Sialidases"/>
    <property type="match status" value="1"/>
</dbReference>
<protein>
    <recommendedName>
        <fullName evidence="3">Photosynthesis system II assembly factor Ycf48/Hcf136-like domain-containing protein</fullName>
    </recommendedName>
</protein>
<dbReference type="Pfam" id="PF14870">
    <property type="entry name" value="PSII_BNR"/>
    <property type="match status" value="2"/>
</dbReference>
<dbReference type="Gene3D" id="2.130.10.10">
    <property type="entry name" value="YVTN repeat-like/Quinoprotein amine dehydrogenase"/>
    <property type="match status" value="2"/>
</dbReference>
<name>A0ABY5GXS3_9GAMM</name>
<evidence type="ECO:0000256" key="1">
    <source>
        <dbReference type="ARBA" id="ARBA00022531"/>
    </source>
</evidence>
<proteinExistence type="predicted"/>
<reference evidence="4" key="1">
    <citation type="submission" date="2021-04" db="EMBL/GenBank/DDBJ databases">
        <title>Oceanospirillales bacteria with DddD are important DMSP degraders in coastal seawater.</title>
        <authorList>
            <person name="Liu J."/>
        </authorList>
    </citation>
    <scope>NUCLEOTIDE SEQUENCE</scope>
    <source>
        <strain evidence="4">GY6</strain>
    </source>
</reference>
<sequence>MAQPVADRLNTPALLSSRADQSLLLDIAASDKQLVAVGDQGIVMRSIDQGRSWQQQQTPFSVMLTSVYFADAEHGWLTGHDGLIAATDDGGVGWRTLLDGHQINQLRLQKLQQKMAEIQVLSDAEPDNDLLAEQLDNIAWQAADAEAAVEEGAGVPLLDIWFADAQHGFALGGYGLLLKTGDGGDSWEYWGDRLDNPDNFHLNAMMADHRGYLYIVGEAGLLFRSEDGGDRWSRIDTPYEGSFFGITEFNQQLYLMGLRGHLYRSSGGLEWSPVETGYQVTLLSAVAKADKLVLLGQGGMILQSPDGQTFSQLPSGGRHSLSAGLALNGEYILVGEGGLQTLEVAHE</sequence>
<keyword evidence="5" id="KW-1185">Reference proteome</keyword>
<organism evidence="4 5">
    <name type="scientific">Amphritea atlantica</name>
    <dbReference type="NCBI Taxonomy" id="355243"/>
    <lineage>
        <taxon>Bacteria</taxon>
        <taxon>Pseudomonadati</taxon>
        <taxon>Pseudomonadota</taxon>
        <taxon>Gammaproteobacteria</taxon>
        <taxon>Oceanospirillales</taxon>
        <taxon>Oceanospirillaceae</taxon>
        <taxon>Amphritea</taxon>
    </lineage>
</organism>
<keyword evidence="1" id="KW-0602">Photosynthesis</keyword>
<dbReference type="PANTHER" id="PTHR47199:SF2">
    <property type="entry name" value="PHOTOSYSTEM II STABILITY_ASSEMBLY FACTOR HCF136, CHLOROPLASTIC"/>
    <property type="match status" value="1"/>
</dbReference>
<dbReference type="InterPro" id="IPR036278">
    <property type="entry name" value="Sialidase_sf"/>
</dbReference>
<evidence type="ECO:0000259" key="3">
    <source>
        <dbReference type="Pfam" id="PF14870"/>
    </source>
</evidence>
<evidence type="ECO:0000313" key="5">
    <source>
        <dbReference type="Proteomes" id="UP001059950"/>
    </source>
</evidence>
<gene>
    <name evidence="4" type="ORF">KDX31_01045</name>
</gene>
<evidence type="ECO:0000313" key="4">
    <source>
        <dbReference type="EMBL" id="UTW03666.1"/>
    </source>
</evidence>
<dbReference type="Proteomes" id="UP001059950">
    <property type="component" value="Chromosome"/>
</dbReference>
<dbReference type="InterPro" id="IPR015943">
    <property type="entry name" value="WD40/YVTN_repeat-like_dom_sf"/>
</dbReference>
<keyword evidence="2" id="KW-0604">Photosystem II</keyword>